<dbReference type="SUPFAM" id="SSF52172">
    <property type="entry name" value="CheY-like"/>
    <property type="match status" value="1"/>
</dbReference>
<dbReference type="SMART" id="SM00448">
    <property type="entry name" value="REC"/>
    <property type="match status" value="1"/>
</dbReference>
<organism evidence="5 6">
    <name type="scientific">Rhodopirellula baltica SWK14</name>
    <dbReference type="NCBI Taxonomy" id="993516"/>
    <lineage>
        <taxon>Bacteria</taxon>
        <taxon>Pseudomonadati</taxon>
        <taxon>Planctomycetota</taxon>
        <taxon>Planctomycetia</taxon>
        <taxon>Pirellulales</taxon>
        <taxon>Pirellulaceae</taxon>
        <taxon>Rhodopirellula</taxon>
    </lineage>
</organism>
<accession>L7CLJ9</accession>
<keyword evidence="1 3" id="KW-0597">Phosphoprotein</keyword>
<dbReference type="InterPro" id="IPR011006">
    <property type="entry name" value="CheY-like_superfamily"/>
</dbReference>
<dbReference type="InterPro" id="IPR001789">
    <property type="entry name" value="Sig_transdc_resp-reg_receiver"/>
</dbReference>
<evidence type="ECO:0000256" key="1">
    <source>
        <dbReference type="ARBA" id="ARBA00022553"/>
    </source>
</evidence>
<evidence type="ECO:0000256" key="3">
    <source>
        <dbReference type="PROSITE-ProRule" id="PRU00169"/>
    </source>
</evidence>
<evidence type="ECO:0000313" key="6">
    <source>
        <dbReference type="Proteomes" id="UP000010959"/>
    </source>
</evidence>
<dbReference type="Pfam" id="PF00072">
    <property type="entry name" value="Response_reg"/>
    <property type="match status" value="1"/>
</dbReference>
<proteinExistence type="predicted"/>
<protein>
    <submittedName>
        <fullName evidence="5">Protein containing Signal transduction response regulator, receiver region domain protein</fullName>
    </submittedName>
</protein>
<dbReference type="CDD" id="cd00156">
    <property type="entry name" value="REC"/>
    <property type="match status" value="1"/>
</dbReference>
<feature type="domain" description="Response regulatory" evidence="4">
    <location>
        <begin position="76"/>
        <end position="193"/>
    </location>
</feature>
<reference evidence="5 6" key="1">
    <citation type="journal article" date="2013" name="Mar. Genomics">
        <title>Expression of sulfatases in Rhodopirellula baltica and the diversity of sulfatases in the genus Rhodopirellula.</title>
        <authorList>
            <person name="Wegner C.E."/>
            <person name="Richter-Heitmann T."/>
            <person name="Klindworth A."/>
            <person name="Klockow C."/>
            <person name="Richter M."/>
            <person name="Achstetter T."/>
            <person name="Glockner F.O."/>
            <person name="Harder J."/>
        </authorList>
    </citation>
    <scope>NUCLEOTIDE SEQUENCE [LARGE SCALE GENOMIC DNA]</scope>
    <source>
        <strain evidence="5 6">SWK14</strain>
    </source>
</reference>
<dbReference type="PATRIC" id="fig|993516.3.peg.890"/>
<feature type="modified residue" description="4-aspartylphosphate" evidence="3">
    <location>
        <position position="126"/>
    </location>
</feature>
<dbReference type="GO" id="GO:0000160">
    <property type="term" value="P:phosphorelay signal transduction system"/>
    <property type="evidence" value="ECO:0007669"/>
    <property type="project" value="UniProtKB-KW"/>
</dbReference>
<evidence type="ECO:0000259" key="4">
    <source>
        <dbReference type="PROSITE" id="PS50110"/>
    </source>
</evidence>
<dbReference type="InterPro" id="IPR050595">
    <property type="entry name" value="Bact_response_regulator"/>
</dbReference>
<comment type="caution">
    <text evidence="5">The sequence shown here is derived from an EMBL/GenBank/DDBJ whole genome shotgun (WGS) entry which is preliminary data.</text>
</comment>
<dbReference type="PROSITE" id="PS50110">
    <property type="entry name" value="RESPONSE_REGULATORY"/>
    <property type="match status" value="1"/>
</dbReference>
<keyword evidence="2" id="KW-0902">Two-component regulatory system</keyword>
<evidence type="ECO:0000256" key="2">
    <source>
        <dbReference type="ARBA" id="ARBA00023012"/>
    </source>
</evidence>
<dbReference type="EMBL" id="AMWG01000020">
    <property type="protein sequence ID" value="ELP35169.1"/>
    <property type="molecule type" value="Genomic_DNA"/>
</dbReference>
<sequence>MPQNQLDCVPHETQRAILRQLQSISLSLHLFKHQTELNLTEDAERTFQSIRNALSILDEHGLLQSCENECVVDERTILLVEDDANERALLASYLRLQGYNIACAGDGDMALRYLSEHDAPRFILLDMNMPQRDGVSTLTEIRKDERFCDITVFAISGSTAEENGLADDSGQIDQWFMKPLCVDNLVSALKLAV</sequence>
<evidence type="ECO:0000313" key="5">
    <source>
        <dbReference type="EMBL" id="ELP35169.1"/>
    </source>
</evidence>
<name>L7CLJ9_RHOBT</name>
<gene>
    <name evidence="5" type="ORF">RBSWK_00837</name>
</gene>
<dbReference type="AlphaFoldDB" id="L7CLJ9"/>
<dbReference type="PANTHER" id="PTHR44591:SF14">
    <property type="entry name" value="PROTEIN PILG"/>
    <property type="match status" value="1"/>
</dbReference>
<dbReference type="Proteomes" id="UP000010959">
    <property type="component" value="Unassembled WGS sequence"/>
</dbReference>
<dbReference type="Gene3D" id="3.40.50.2300">
    <property type="match status" value="1"/>
</dbReference>
<dbReference type="PANTHER" id="PTHR44591">
    <property type="entry name" value="STRESS RESPONSE REGULATOR PROTEIN 1"/>
    <property type="match status" value="1"/>
</dbReference>